<feature type="chain" id="PRO_5019139643" evidence="2">
    <location>
        <begin position="34"/>
        <end position="1152"/>
    </location>
</feature>
<keyword evidence="4" id="KW-1185">Reference proteome</keyword>
<sequence>MAGTTTASRSRIAFVGAALVLLLEGGSLDHGHGKTSVLVDAFVLPSSPLTGALLPGSGGHEAGNFFPLRSFRFIKGESSYGDVVDGTVNAGMMGGLGGGTGSVSLSGFGSNFRAGRTAGSNRMGGNSLLSGSRRTATKVPQWWTARSGFSRKTPTTLLAKGSVESWPVLEADDIQILVKKGEDIEDKLNHKANRKGKGNRNDRAYDEDDYEYQEYDEYGNPVLASQQPKEERSSVRATLERWERDISLEVVGRDGYPMAGNQMQPGGGSNAYADENSDRCTQKIDFSIDNGDLYPFSGTVSVPPPLTVEDSMGNQQTVMMVLNNPDEDEDDYGGGDFGFTRSPGSKKGKTVEAKLEPLYKSPDEKYAAAQRQQQQQYEYQYDEYGNEIYDPSLGGSDEETATIPARGYQSFQLDATDPASGKIKISLERERAGNGFGGGASGDVSEARLELYHGFRDEYGNYHSPNPEEDDRRFSLDVSTMHPEFSSVVDTMPAELLARHSLLPHEARNYDPRRSQYQPYLEVRIVNTGGASLKAGVGSFMPYYKPQSQKLKEELRRRVQRQATMGAAASLRSSASEMKADDPFLLVDSAQSSTSSRRIKENMYTKQTEAAYVSGNGYSSNRNSNFNVNGNNFNNNFNSNYPNQRSRYGENYVMENDSSSFLQGFGGNSNGFMGSGQGGGGGGVRADVPGGASLFGGSNESRPATRRYSMFVSSRDLGYYNGFNDPNNDSYLSGRSPMQQTPSRRRKANGYHRNGMGTSFNDRVPEHPVGPESGVIDTVATSGGRSSGSSNLALASFGGNGGSVSGMQGRQQQRQQQPFGSQGSVIGDGVINGRSLGDGNEYDGYGNNGFGNGRPMNGGSGNNRFGGNSGSYSERNSMNDVGNSNRRFAGNRGGFGRENSMKVDSRDSPAGGSFAGNGRVIGDGIIKGRPTQPGFQGFSSSGGMTDGRADGFGTNTNSFAGTSGGGSTNNINGPFGNMGRPPPTTANSKNPFATLNGETGGDNNSFGASTNDFGSNESNNLFGGSTGSSNSFGGSRQTNGFGSNDDDSNSFGGGMGSPQRPLGGSSAMKNPFSGLNGNANANGASGGPFGNIGGNNQSQQGGSSSPFGNIGSPSTTAMRSNNNNYGEYDEQEGSSDGSIMGFAKNFVKGFSG</sequence>
<accession>A0A448ZE12</accession>
<dbReference type="AlphaFoldDB" id="A0A448ZE12"/>
<proteinExistence type="predicted"/>
<feature type="compositionally biased region" description="Low complexity" evidence="1">
    <location>
        <begin position="862"/>
        <end position="873"/>
    </location>
</feature>
<evidence type="ECO:0000256" key="1">
    <source>
        <dbReference type="SAM" id="MobiDB-lite"/>
    </source>
</evidence>
<feature type="region of interest" description="Disordered" evidence="1">
    <location>
        <begin position="959"/>
        <end position="1139"/>
    </location>
</feature>
<feature type="compositionally biased region" description="Polar residues" evidence="1">
    <location>
        <begin position="730"/>
        <end position="742"/>
    </location>
</feature>
<feature type="compositionally biased region" description="Gly residues" evidence="1">
    <location>
        <begin position="1084"/>
        <end position="1093"/>
    </location>
</feature>
<feature type="compositionally biased region" description="Low complexity" evidence="1">
    <location>
        <begin position="1074"/>
        <end position="1083"/>
    </location>
</feature>
<dbReference type="Proteomes" id="UP000291116">
    <property type="component" value="Unassembled WGS sequence"/>
</dbReference>
<gene>
    <name evidence="3" type="ORF">PSNMU_V1.4_AUG-EV-PASAV3_0071170</name>
</gene>
<feature type="compositionally biased region" description="Polar residues" evidence="1">
    <location>
        <begin position="985"/>
        <end position="1017"/>
    </location>
</feature>
<keyword evidence="2" id="KW-0732">Signal</keyword>
<feature type="compositionally biased region" description="Polar residues" evidence="1">
    <location>
        <begin position="1111"/>
        <end position="1125"/>
    </location>
</feature>
<evidence type="ECO:0000256" key="2">
    <source>
        <dbReference type="SAM" id="SignalP"/>
    </source>
</evidence>
<feature type="compositionally biased region" description="Low complexity" evidence="1">
    <location>
        <begin position="805"/>
        <end position="824"/>
    </location>
</feature>
<protein>
    <submittedName>
        <fullName evidence="3">Uncharacterized protein</fullName>
    </submittedName>
</protein>
<organism evidence="3 4">
    <name type="scientific">Pseudo-nitzschia multistriata</name>
    <dbReference type="NCBI Taxonomy" id="183589"/>
    <lineage>
        <taxon>Eukaryota</taxon>
        <taxon>Sar</taxon>
        <taxon>Stramenopiles</taxon>
        <taxon>Ochrophyta</taxon>
        <taxon>Bacillariophyta</taxon>
        <taxon>Bacillariophyceae</taxon>
        <taxon>Bacillariophycidae</taxon>
        <taxon>Bacillariales</taxon>
        <taxon>Bacillariaceae</taxon>
        <taxon>Pseudo-nitzschia</taxon>
    </lineage>
</organism>
<feature type="compositionally biased region" description="Low complexity" evidence="1">
    <location>
        <begin position="1094"/>
        <end position="1105"/>
    </location>
</feature>
<evidence type="ECO:0000313" key="4">
    <source>
        <dbReference type="Proteomes" id="UP000291116"/>
    </source>
</evidence>
<feature type="region of interest" description="Disordered" evidence="1">
    <location>
        <begin position="730"/>
        <end position="752"/>
    </location>
</feature>
<dbReference type="EMBL" id="CAACVS010000268">
    <property type="protein sequence ID" value="VEU40240.1"/>
    <property type="molecule type" value="Genomic_DNA"/>
</dbReference>
<evidence type="ECO:0000313" key="3">
    <source>
        <dbReference type="EMBL" id="VEU40240.1"/>
    </source>
</evidence>
<feature type="region of interest" description="Disordered" evidence="1">
    <location>
        <begin position="798"/>
        <end position="925"/>
    </location>
</feature>
<reference evidence="3 4" key="1">
    <citation type="submission" date="2019-01" db="EMBL/GenBank/DDBJ databases">
        <authorList>
            <person name="Ferrante I. M."/>
        </authorList>
    </citation>
    <scope>NUCLEOTIDE SEQUENCE [LARGE SCALE GENOMIC DNA]</scope>
    <source>
        <strain evidence="3 4">B856</strain>
    </source>
</reference>
<name>A0A448ZE12_9STRA</name>
<feature type="compositionally biased region" description="Low complexity" evidence="1">
    <location>
        <begin position="1018"/>
        <end position="1035"/>
    </location>
</feature>
<dbReference type="OrthoDB" id="10682990at2759"/>
<feature type="compositionally biased region" description="Gly residues" evidence="1">
    <location>
        <begin position="846"/>
        <end position="861"/>
    </location>
</feature>
<feature type="signal peptide" evidence="2">
    <location>
        <begin position="1"/>
        <end position="33"/>
    </location>
</feature>